<organism evidence="2 3">
    <name type="scientific">Aspergillus taichungensis</name>
    <dbReference type="NCBI Taxonomy" id="482145"/>
    <lineage>
        <taxon>Eukaryota</taxon>
        <taxon>Fungi</taxon>
        <taxon>Dikarya</taxon>
        <taxon>Ascomycota</taxon>
        <taxon>Pezizomycotina</taxon>
        <taxon>Eurotiomycetes</taxon>
        <taxon>Eurotiomycetidae</taxon>
        <taxon>Eurotiales</taxon>
        <taxon>Aspergillaceae</taxon>
        <taxon>Aspergillus</taxon>
        <taxon>Aspergillus subgen. Circumdati</taxon>
    </lineage>
</organism>
<name>A0A2J5HUQ7_9EURO</name>
<evidence type="ECO:0000256" key="1">
    <source>
        <dbReference type="SAM" id="SignalP"/>
    </source>
</evidence>
<dbReference type="AlphaFoldDB" id="A0A2J5HUQ7"/>
<evidence type="ECO:0008006" key="4">
    <source>
        <dbReference type="Google" id="ProtNLM"/>
    </source>
</evidence>
<evidence type="ECO:0000313" key="2">
    <source>
        <dbReference type="EMBL" id="PLN81094.1"/>
    </source>
</evidence>
<accession>A0A2J5HUQ7</accession>
<gene>
    <name evidence="2" type="ORF">BDW42DRAFT_193960</name>
</gene>
<protein>
    <recommendedName>
        <fullName evidence="4">Cyanovirin-N domain-containing protein</fullName>
    </recommendedName>
</protein>
<dbReference type="EMBL" id="KZ559540">
    <property type="protein sequence ID" value="PLN81094.1"/>
    <property type="molecule type" value="Genomic_DNA"/>
</dbReference>
<keyword evidence="1" id="KW-0732">Signal</keyword>
<dbReference type="Proteomes" id="UP000235023">
    <property type="component" value="Unassembled WGS sequence"/>
</dbReference>
<evidence type="ECO:0000313" key="3">
    <source>
        <dbReference type="Proteomes" id="UP000235023"/>
    </source>
</evidence>
<proteinExistence type="predicted"/>
<sequence>MKLSTTLAFITTLLPLSALAICHDGWVGVGVHKICAACPDGKRAAIWSNDCTLVATSDGDENFCDAHHWPESTNVQCGSSGVQGVQVKGKGYGYCKKSASRGQNMCAQDEIEWCCKPL</sequence>
<reference evidence="3" key="1">
    <citation type="submission" date="2017-12" db="EMBL/GenBank/DDBJ databases">
        <authorList>
            <consortium name="DOE Joint Genome Institute"/>
            <person name="Mondo S.J."/>
            <person name="Kjaerbolling I."/>
            <person name="Vesth T.C."/>
            <person name="Frisvad J.C."/>
            <person name="Nybo J.L."/>
            <person name="Theobald S."/>
            <person name="Kuo A."/>
            <person name="Bowyer P."/>
            <person name="Matsuda Y."/>
            <person name="Lyhne E.K."/>
            <person name="Kogle M.E."/>
            <person name="Clum A."/>
            <person name="Lipzen A."/>
            <person name="Salamov A."/>
            <person name="Ngan C.Y."/>
            <person name="Daum C."/>
            <person name="Chiniquy J."/>
            <person name="Barry K."/>
            <person name="LaButti K."/>
            <person name="Haridas S."/>
            <person name="Simmons B.A."/>
            <person name="Magnuson J.K."/>
            <person name="Mortensen U.H."/>
            <person name="Larsen T.O."/>
            <person name="Grigoriev I.V."/>
            <person name="Baker S.E."/>
            <person name="Andersen M.R."/>
            <person name="Nordberg H.P."/>
            <person name="Cantor M.N."/>
            <person name="Hua S.X."/>
        </authorList>
    </citation>
    <scope>NUCLEOTIDE SEQUENCE [LARGE SCALE GENOMIC DNA]</scope>
    <source>
        <strain evidence="3">IBT 19404</strain>
    </source>
</reference>
<feature type="chain" id="PRO_5014342095" description="Cyanovirin-N domain-containing protein" evidence="1">
    <location>
        <begin position="21"/>
        <end position="118"/>
    </location>
</feature>
<keyword evidence="3" id="KW-1185">Reference proteome</keyword>
<feature type="signal peptide" evidence="1">
    <location>
        <begin position="1"/>
        <end position="20"/>
    </location>
</feature>